<dbReference type="GO" id="GO:0006281">
    <property type="term" value="P:DNA repair"/>
    <property type="evidence" value="ECO:0007669"/>
    <property type="project" value="UniProtKB-KW"/>
</dbReference>
<evidence type="ECO:0000256" key="19">
    <source>
        <dbReference type="ARBA" id="ARBA00044678"/>
    </source>
</evidence>
<evidence type="ECO:0000256" key="10">
    <source>
        <dbReference type="ARBA" id="ARBA00022705"/>
    </source>
</evidence>
<dbReference type="PIRSF" id="PIRSF005047">
    <property type="entry name" value="UCP005047_YshC"/>
    <property type="match status" value="1"/>
</dbReference>
<dbReference type="Pfam" id="PF14520">
    <property type="entry name" value="HHH_5"/>
    <property type="match status" value="1"/>
</dbReference>
<keyword evidence="9" id="KW-0548">Nucleotidyltransferase</keyword>
<dbReference type="SUPFAM" id="SSF81301">
    <property type="entry name" value="Nucleotidyltransferase"/>
    <property type="match status" value="1"/>
</dbReference>
<dbReference type="Gene3D" id="3.20.20.140">
    <property type="entry name" value="Metal-dependent hydrolases"/>
    <property type="match status" value="1"/>
</dbReference>
<evidence type="ECO:0000256" key="1">
    <source>
        <dbReference type="ARBA" id="ARBA00001946"/>
    </source>
</evidence>
<dbReference type="InterPro" id="IPR016195">
    <property type="entry name" value="Pol/histidinol_Pase-like"/>
</dbReference>
<dbReference type="GO" id="GO:0005829">
    <property type="term" value="C:cytosol"/>
    <property type="evidence" value="ECO:0007669"/>
    <property type="project" value="TreeGrafter"/>
</dbReference>
<dbReference type="SMART" id="SM00278">
    <property type="entry name" value="HhH1"/>
    <property type="match status" value="3"/>
</dbReference>
<dbReference type="GO" id="GO:0042578">
    <property type="term" value="F:phosphoric ester hydrolase activity"/>
    <property type="evidence" value="ECO:0007669"/>
    <property type="project" value="TreeGrafter"/>
</dbReference>
<dbReference type="InterPro" id="IPR003141">
    <property type="entry name" value="Pol/His_phosphatase_N"/>
</dbReference>
<evidence type="ECO:0000256" key="18">
    <source>
        <dbReference type="ARBA" id="ARBA00044632"/>
    </source>
</evidence>
<dbReference type="Gene3D" id="3.30.210.10">
    <property type="entry name" value="DNA polymerase, thumb domain"/>
    <property type="match status" value="1"/>
</dbReference>
<evidence type="ECO:0000256" key="13">
    <source>
        <dbReference type="ARBA" id="ARBA00022932"/>
    </source>
</evidence>
<evidence type="ECO:0000256" key="2">
    <source>
        <dbReference type="ARBA" id="ARBA00004496"/>
    </source>
</evidence>
<keyword evidence="10" id="KW-0235">DNA replication</keyword>
<comment type="cofactor">
    <cofactor evidence="1">
        <name>Mg(2+)</name>
        <dbReference type="ChEBI" id="CHEBI:18420"/>
    </cofactor>
</comment>
<feature type="domain" description="Polymerase/histidinol phosphatase N-terminal" evidence="23">
    <location>
        <begin position="341"/>
        <end position="419"/>
    </location>
</feature>
<evidence type="ECO:0000256" key="3">
    <source>
        <dbReference type="ARBA" id="ARBA00012417"/>
    </source>
</evidence>
<dbReference type="GO" id="GO:0003887">
    <property type="term" value="F:DNA-directed DNA polymerase activity"/>
    <property type="evidence" value="ECO:0007669"/>
    <property type="project" value="UniProtKB-KW"/>
</dbReference>
<evidence type="ECO:0000256" key="14">
    <source>
        <dbReference type="ARBA" id="ARBA00023053"/>
    </source>
</evidence>
<name>A0A7W7RDQ0_9ACTN</name>
<dbReference type="PRINTS" id="PR00870">
    <property type="entry name" value="DNAPOLXBETA"/>
</dbReference>
<evidence type="ECO:0000256" key="20">
    <source>
        <dbReference type="ARBA" id="ARBA00045548"/>
    </source>
</evidence>
<dbReference type="Gene3D" id="1.10.150.110">
    <property type="entry name" value="DNA polymerase beta, N-terminal domain-like"/>
    <property type="match status" value="1"/>
</dbReference>
<dbReference type="GO" id="GO:0140078">
    <property type="term" value="F:class I DNA-(apurinic or apyrimidinic site) endonuclease activity"/>
    <property type="evidence" value="ECO:0007669"/>
    <property type="project" value="UniProtKB-EC"/>
</dbReference>
<dbReference type="NCBIfam" id="NF006375">
    <property type="entry name" value="PRK08609.1"/>
    <property type="match status" value="1"/>
</dbReference>
<comment type="caution">
    <text evidence="25">The sequence shown here is derived from an EMBL/GenBank/DDBJ whole genome shotgun (WGS) entry which is preliminary data.</text>
</comment>
<dbReference type="InterPro" id="IPR050243">
    <property type="entry name" value="PHP_phosphatase"/>
</dbReference>
<dbReference type="InterPro" id="IPR022311">
    <property type="entry name" value="PolX-like"/>
</dbReference>
<keyword evidence="13" id="KW-0239">DNA-directed DNA polymerase</keyword>
<evidence type="ECO:0000256" key="4">
    <source>
        <dbReference type="ARBA" id="ARBA00012720"/>
    </source>
</evidence>
<dbReference type="InterPro" id="IPR004013">
    <property type="entry name" value="PHP_dom"/>
</dbReference>
<dbReference type="InterPro" id="IPR002008">
    <property type="entry name" value="DNA_pol_X_beta-like"/>
</dbReference>
<dbReference type="InterPro" id="IPR003583">
    <property type="entry name" value="Hlx-hairpin-Hlx_DNA-bd_motif"/>
</dbReference>
<dbReference type="RefSeq" id="WP_184575063.1">
    <property type="nucleotide sequence ID" value="NZ_JACHJT010000001.1"/>
</dbReference>
<evidence type="ECO:0000256" key="7">
    <source>
        <dbReference type="ARBA" id="ARBA00022634"/>
    </source>
</evidence>
<evidence type="ECO:0000256" key="6">
    <source>
        <dbReference type="ARBA" id="ARBA00022481"/>
    </source>
</evidence>
<dbReference type="CDD" id="cd07436">
    <property type="entry name" value="PHP_PolX"/>
    <property type="match status" value="1"/>
</dbReference>
<evidence type="ECO:0000313" key="26">
    <source>
        <dbReference type="Proteomes" id="UP000523007"/>
    </source>
</evidence>
<dbReference type="SUPFAM" id="SSF89550">
    <property type="entry name" value="PHP domain-like"/>
    <property type="match status" value="1"/>
</dbReference>
<evidence type="ECO:0000259" key="23">
    <source>
        <dbReference type="SMART" id="SM00481"/>
    </source>
</evidence>
<evidence type="ECO:0000256" key="12">
    <source>
        <dbReference type="ARBA" id="ARBA00022843"/>
    </source>
</evidence>
<dbReference type="GO" id="GO:0008270">
    <property type="term" value="F:zinc ion binding"/>
    <property type="evidence" value="ECO:0007669"/>
    <property type="project" value="TreeGrafter"/>
</dbReference>
<dbReference type="InterPro" id="IPR029398">
    <property type="entry name" value="PolB_thumb"/>
</dbReference>
<feature type="domain" description="Helix-hairpin-helix DNA-binding motif class 1" evidence="22">
    <location>
        <begin position="126"/>
        <end position="145"/>
    </location>
</feature>
<dbReference type="AlphaFoldDB" id="A0A7W7RDQ0"/>
<comment type="catalytic activity">
    <reaction evidence="21">
        <text>DNA(n) + a 2'-deoxyribonucleoside 5'-triphosphate = DNA(n+1) + diphosphate</text>
        <dbReference type="Rhea" id="RHEA:22508"/>
        <dbReference type="Rhea" id="RHEA-COMP:17339"/>
        <dbReference type="Rhea" id="RHEA-COMP:17340"/>
        <dbReference type="ChEBI" id="CHEBI:33019"/>
        <dbReference type="ChEBI" id="CHEBI:61560"/>
        <dbReference type="ChEBI" id="CHEBI:173112"/>
        <dbReference type="EC" id="2.7.7.7"/>
    </reaction>
</comment>
<dbReference type="PANTHER" id="PTHR36928:SF1">
    <property type="entry name" value="PHOSPHATASE YCDX-RELATED"/>
    <property type="match status" value="1"/>
</dbReference>
<accession>A0A7W7RDQ0</accession>
<proteinExistence type="predicted"/>
<dbReference type="SUPFAM" id="SSF47802">
    <property type="entry name" value="DNA polymerase beta, N-terminal domain-like"/>
    <property type="match status" value="1"/>
</dbReference>
<evidence type="ECO:0000259" key="22">
    <source>
        <dbReference type="SMART" id="SM00278"/>
    </source>
</evidence>
<keyword evidence="7" id="KW-0237">DNA synthesis</keyword>
<keyword evidence="26" id="KW-1185">Reference proteome</keyword>
<comment type="subcellular location">
    <subcellularLocation>
        <location evidence="2">Cytoplasm</location>
    </subcellularLocation>
</comment>
<dbReference type="Pfam" id="PF02811">
    <property type="entry name" value="PHP"/>
    <property type="match status" value="1"/>
</dbReference>
<dbReference type="Gene3D" id="3.30.460.10">
    <property type="entry name" value="Beta Polymerase, domain 2"/>
    <property type="match status" value="1"/>
</dbReference>
<dbReference type="Pfam" id="PF14716">
    <property type="entry name" value="HHH_8"/>
    <property type="match status" value="1"/>
</dbReference>
<dbReference type="InterPro" id="IPR037160">
    <property type="entry name" value="DNA_Pol_thumb_sf"/>
</dbReference>
<evidence type="ECO:0000259" key="24">
    <source>
        <dbReference type="SMART" id="SM00483"/>
    </source>
</evidence>
<evidence type="ECO:0000256" key="11">
    <source>
        <dbReference type="ARBA" id="ARBA00022763"/>
    </source>
</evidence>
<reference evidence="25 26" key="1">
    <citation type="submission" date="2020-08" db="EMBL/GenBank/DDBJ databases">
        <title>Sequencing the genomes of 1000 actinobacteria strains.</title>
        <authorList>
            <person name="Klenk H.-P."/>
        </authorList>
    </citation>
    <scope>NUCLEOTIDE SEQUENCE [LARGE SCALE GENOMIC DNA]</scope>
    <source>
        <strain evidence="25 26">DSM 102030</strain>
    </source>
</reference>
<comment type="catalytic activity">
    <reaction evidence="19">
        <text>a 5'-end 2'-deoxyribose-2'-deoxyribonucleotide-DNA = (2E,4S)-4-hydroxypenten-2-al-5-phosphate + a 5'-end 5'-phospho-2'-deoxyribonucleoside-DNA + H(+)</text>
        <dbReference type="Rhea" id="RHEA:76255"/>
        <dbReference type="Rhea" id="RHEA-COMP:13180"/>
        <dbReference type="Rhea" id="RHEA-COMP:18657"/>
        <dbReference type="ChEBI" id="CHEBI:15378"/>
        <dbReference type="ChEBI" id="CHEBI:136412"/>
        <dbReference type="ChEBI" id="CHEBI:195194"/>
        <dbReference type="ChEBI" id="CHEBI:195195"/>
    </reaction>
</comment>
<organism evidence="25 26">
    <name type="scientific">Lipingzhangella halophila</name>
    <dbReference type="NCBI Taxonomy" id="1783352"/>
    <lineage>
        <taxon>Bacteria</taxon>
        <taxon>Bacillati</taxon>
        <taxon>Actinomycetota</taxon>
        <taxon>Actinomycetes</taxon>
        <taxon>Streptosporangiales</taxon>
        <taxon>Nocardiopsidaceae</taxon>
        <taxon>Lipingzhangella</taxon>
    </lineage>
</organism>
<protein>
    <recommendedName>
        <fullName evidence="5">DNA polymerase beta</fullName>
        <ecNumber evidence="3">2.7.7.7</ecNumber>
        <ecNumber evidence="4">4.2.99.18</ecNumber>
    </recommendedName>
    <alternativeName>
        <fullName evidence="16">5'-deoxyribose-phosphate lyase</fullName>
    </alternativeName>
    <alternativeName>
        <fullName evidence="17">AP lyase</fullName>
    </alternativeName>
</protein>
<dbReference type="SMART" id="SM00483">
    <property type="entry name" value="POLXc"/>
    <property type="match status" value="1"/>
</dbReference>
<evidence type="ECO:0000256" key="21">
    <source>
        <dbReference type="ARBA" id="ARBA00049244"/>
    </source>
</evidence>
<dbReference type="PANTHER" id="PTHR36928">
    <property type="entry name" value="PHOSPHATASE YCDX-RELATED"/>
    <property type="match status" value="1"/>
</dbReference>
<dbReference type="InterPro" id="IPR010996">
    <property type="entry name" value="HHH_MUS81"/>
</dbReference>
<feature type="domain" description="Helix-hairpin-helix DNA-binding motif class 1" evidence="22">
    <location>
        <begin position="51"/>
        <end position="70"/>
    </location>
</feature>
<evidence type="ECO:0000256" key="8">
    <source>
        <dbReference type="ARBA" id="ARBA00022679"/>
    </source>
</evidence>
<evidence type="ECO:0000256" key="15">
    <source>
        <dbReference type="ARBA" id="ARBA00023204"/>
    </source>
</evidence>
<dbReference type="InterPro" id="IPR027421">
    <property type="entry name" value="DNA_pol_lamdba_lyase_dom_sf"/>
</dbReference>
<dbReference type="SMART" id="SM00481">
    <property type="entry name" value="POLIIIAc"/>
    <property type="match status" value="1"/>
</dbReference>
<keyword evidence="6" id="KW-0488">Methylation</keyword>
<sequence>MRVNDEVATLLREYADLIAITGGDAYKVRVYEKAARSVEGCSTDIARLDAAGLRAIPNVGTSIADKIETYLRTGEIPQVERLRARIPAGVRELTRIPGLGPRMAMTLYQEVGVSSVEDLEQAVRSGRVQGLRGFGAKTEKNLLDGIVQLREAGAGQRVSLREALEVAERIVAELSEVEGCQRCGYAGSLRRMKDTIGDIDILAAAENSTALMAAFRQLPLVEQVIASGGTKTSVRTSSGSQVDLRVVPLDAWGAAMQYFTGSKAHNVRTREIAVHRGLKLSEYGIFDAGTERRLAAETEEEVYSRLGLPWIPPQLREDTGEIEAATRGELPELVSDRDIRGDLHTHTNLTDGLAPLEDMLSAAANRGYSYYAVTDHAPDLPMHRMSDEKMLEQRERIRELGGTHRGMRVLHGTELNIRPDGDVDWPADFLAGFDICVASVHTHFDQEREQMTRRLIRACENPHVTVIGHPTTRIIGRRPPIDADLAEVFRACARTGTALEVDGSPDRLDLAADNIRLAREFGVVFAVDSDAHATTHLDFMRYGVGTAQRGWLRADEVINTWPWERLAEFLRAE</sequence>
<dbReference type="InterPro" id="IPR043519">
    <property type="entry name" value="NT_sf"/>
</dbReference>
<dbReference type="Proteomes" id="UP000523007">
    <property type="component" value="Unassembled WGS sequence"/>
</dbReference>
<dbReference type="Pfam" id="PF14791">
    <property type="entry name" value="DNA_pol_B_thumb"/>
    <property type="match status" value="1"/>
</dbReference>
<evidence type="ECO:0000256" key="5">
    <source>
        <dbReference type="ARBA" id="ARBA00020020"/>
    </source>
</evidence>
<feature type="domain" description="Helix-hairpin-helix DNA-binding motif class 1" evidence="22">
    <location>
        <begin position="91"/>
        <end position="110"/>
    </location>
</feature>
<comment type="function">
    <text evidence="20">Repair polymerase that plays a key role in base-excision repair. During this process, the damaged base is excised by specific DNA glycosylases, the DNA backbone is nicked at the abasic site by an apurinic/apyrimidic (AP) endonuclease, and POLB removes 5'-deoxyribose-phosphate from the preincised AP site acting as a 5'-deoxyribose-phosphate lyase (5'-dRP lyase); through its DNA polymerase activity, it adds one nucleotide to the 3' end of the arising single-nucleotide gap. Conducts 'gap-filling' DNA synthesis in a stepwise distributive fashion rather than in a processive fashion as for other DNA polymerases. It is also able to cleave sugar-phosphate bonds 3' to an intact AP site, acting as an AP lyase.</text>
</comment>
<evidence type="ECO:0000256" key="16">
    <source>
        <dbReference type="ARBA" id="ARBA00035717"/>
    </source>
</evidence>
<evidence type="ECO:0000256" key="17">
    <source>
        <dbReference type="ARBA" id="ARBA00035726"/>
    </source>
</evidence>
<dbReference type="GO" id="GO:0003677">
    <property type="term" value="F:DNA binding"/>
    <property type="evidence" value="ECO:0007669"/>
    <property type="project" value="InterPro"/>
</dbReference>
<keyword evidence="15" id="KW-0234">DNA repair</keyword>
<dbReference type="EC" id="2.7.7.7" evidence="3"/>
<comment type="catalytic activity">
    <reaction evidence="18">
        <text>2'-deoxyribonucleotide-(2'-deoxyribose 5'-phosphate)-2'-deoxyribonucleotide-DNA = a 3'-end 2'-deoxyribonucleotide-(2,3-dehydro-2,3-deoxyribose 5'-phosphate)-DNA + a 5'-end 5'-phospho-2'-deoxyribonucleoside-DNA + H(+)</text>
        <dbReference type="Rhea" id="RHEA:66592"/>
        <dbReference type="Rhea" id="RHEA-COMP:13180"/>
        <dbReference type="Rhea" id="RHEA-COMP:16897"/>
        <dbReference type="Rhea" id="RHEA-COMP:17067"/>
        <dbReference type="ChEBI" id="CHEBI:15378"/>
        <dbReference type="ChEBI" id="CHEBI:136412"/>
        <dbReference type="ChEBI" id="CHEBI:157695"/>
        <dbReference type="ChEBI" id="CHEBI:167181"/>
        <dbReference type="EC" id="4.2.99.18"/>
    </reaction>
</comment>
<evidence type="ECO:0000313" key="25">
    <source>
        <dbReference type="EMBL" id="MBB4930096.1"/>
    </source>
</evidence>
<dbReference type="EC" id="4.2.99.18" evidence="4"/>
<keyword evidence="8" id="KW-0808">Transferase</keyword>
<dbReference type="Gene3D" id="1.10.150.20">
    <property type="entry name" value="5' to 3' exonuclease, C-terminal subdomain"/>
    <property type="match status" value="1"/>
</dbReference>
<dbReference type="InterPro" id="IPR047967">
    <property type="entry name" value="PolX_PHP"/>
</dbReference>
<gene>
    <name evidence="25" type="ORF">F4561_000916</name>
</gene>
<feature type="domain" description="DNA-directed DNA polymerase X" evidence="24">
    <location>
        <begin position="2"/>
        <end position="317"/>
    </location>
</feature>
<dbReference type="EMBL" id="JACHJT010000001">
    <property type="protein sequence ID" value="MBB4930096.1"/>
    <property type="molecule type" value="Genomic_DNA"/>
</dbReference>
<keyword evidence="12" id="KW-0832">Ubl conjugation</keyword>
<keyword evidence="11" id="KW-0227">DNA damage</keyword>
<keyword evidence="14" id="KW-0915">Sodium</keyword>
<evidence type="ECO:0000256" key="9">
    <source>
        <dbReference type="ARBA" id="ARBA00022695"/>
    </source>
</evidence>
<dbReference type="SUPFAM" id="SSF158702">
    <property type="entry name" value="Sec63 N-terminal domain-like"/>
    <property type="match status" value="1"/>
</dbReference>
<dbReference type="CDD" id="cd00141">
    <property type="entry name" value="NT_POLXc"/>
    <property type="match status" value="1"/>
</dbReference>
<dbReference type="InterPro" id="IPR002054">
    <property type="entry name" value="DNA-dir_DNA_pol_X"/>
</dbReference>